<dbReference type="Proteomes" id="UP000053144">
    <property type="component" value="Chromosome 4"/>
</dbReference>
<dbReference type="InterPro" id="IPR028989">
    <property type="entry name" value="RimP_N"/>
</dbReference>
<name>A0A0L9UFG5_PHAAN</name>
<evidence type="ECO:0000313" key="4">
    <source>
        <dbReference type="EMBL" id="KOM41458.1"/>
    </source>
</evidence>
<dbReference type="OMA" id="MYVKYVI"/>
<accession>A0A0L9UFG5</accession>
<dbReference type="AlphaFoldDB" id="A0A0L9UFG5"/>
<dbReference type="Gramene" id="KOM41458">
    <property type="protein sequence ID" value="KOM41458"/>
    <property type="gene ID" value="LR48_Vigan04g165600"/>
</dbReference>
<dbReference type="InterPro" id="IPR035956">
    <property type="entry name" value="RimP_N_sf"/>
</dbReference>
<protein>
    <submittedName>
        <fullName evidence="4">Uncharacterized protein</fullName>
    </submittedName>
</protein>
<evidence type="ECO:0000256" key="1">
    <source>
        <dbReference type="SAM" id="MobiDB-lite"/>
    </source>
</evidence>
<feature type="domain" description="Ribosome maturation factor RimP N-terminal" evidence="2">
    <location>
        <begin position="199"/>
        <end position="255"/>
    </location>
</feature>
<evidence type="ECO:0000313" key="5">
    <source>
        <dbReference type="Proteomes" id="UP000053144"/>
    </source>
</evidence>
<organism evidence="4 5">
    <name type="scientific">Phaseolus angularis</name>
    <name type="common">Azuki bean</name>
    <name type="synonym">Vigna angularis</name>
    <dbReference type="NCBI Taxonomy" id="3914"/>
    <lineage>
        <taxon>Eukaryota</taxon>
        <taxon>Viridiplantae</taxon>
        <taxon>Streptophyta</taxon>
        <taxon>Embryophyta</taxon>
        <taxon>Tracheophyta</taxon>
        <taxon>Spermatophyta</taxon>
        <taxon>Magnoliopsida</taxon>
        <taxon>eudicotyledons</taxon>
        <taxon>Gunneridae</taxon>
        <taxon>Pentapetalae</taxon>
        <taxon>rosids</taxon>
        <taxon>fabids</taxon>
        <taxon>Fabales</taxon>
        <taxon>Fabaceae</taxon>
        <taxon>Papilionoideae</taxon>
        <taxon>50 kb inversion clade</taxon>
        <taxon>NPAAA clade</taxon>
        <taxon>indigoferoid/millettioid clade</taxon>
        <taxon>Phaseoleae</taxon>
        <taxon>Vigna</taxon>
    </lineage>
</organism>
<dbReference type="PANTHER" id="PTHR34544:SF1">
    <property type="entry name" value="OS04G0438300 PROTEIN"/>
    <property type="match status" value="1"/>
</dbReference>
<reference evidence="5" key="1">
    <citation type="journal article" date="2015" name="Proc. Natl. Acad. Sci. U.S.A.">
        <title>Genome sequencing of adzuki bean (Vigna angularis) provides insight into high starch and low fat accumulation and domestication.</title>
        <authorList>
            <person name="Yang K."/>
            <person name="Tian Z."/>
            <person name="Chen C."/>
            <person name="Luo L."/>
            <person name="Zhao B."/>
            <person name="Wang Z."/>
            <person name="Yu L."/>
            <person name="Li Y."/>
            <person name="Sun Y."/>
            <person name="Li W."/>
            <person name="Chen Y."/>
            <person name="Li Y."/>
            <person name="Zhang Y."/>
            <person name="Ai D."/>
            <person name="Zhao J."/>
            <person name="Shang C."/>
            <person name="Ma Y."/>
            <person name="Wu B."/>
            <person name="Wang M."/>
            <person name="Gao L."/>
            <person name="Sun D."/>
            <person name="Zhang P."/>
            <person name="Guo F."/>
            <person name="Wang W."/>
            <person name="Li Y."/>
            <person name="Wang J."/>
            <person name="Varshney R.K."/>
            <person name="Wang J."/>
            <person name="Ling H.Q."/>
            <person name="Wan P."/>
        </authorList>
    </citation>
    <scope>NUCLEOTIDE SEQUENCE</scope>
    <source>
        <strain evidence="5">cv. Jingnong 6</strain>
    </source>
</reference>
<proteinExistence type="predicted"/>
<dbReference type="Pfam" id="PF25498">
    <property type="entry name" value="DUF7912"/>
    <property type="match status" value="1"/>
</dbReference>
<feature type="region of interest" description="Disordered" evidence="1">
    <location>
        <begin position="57"/>
        <end position="77"/>
    </location>
</feature>
<dbReference type="Pfam" id="PF02576">
    <property type="entry name" value="RimP_N"/>
    <property type="match status" value="1"/>
</dbReference>
<dbReference type="InterPro" id="IPR057234">
    <property type="entry name" value="DUF7912"/>
</dbReference>
<sequence length="350" mass="39369">MDLIKGLRLSPCVGAIPSTPLITLTSVSFCAPPLPTTKQCSHFCIYTSTRRKLFTPIPRGRKRDSDSEPLPEPSIVQELSLLEEEEEEEEFLDEYEYGKIALSLSNLIASLYFRIFLNFSFHCTETELDDNDDEDDGDDDEYYEEQEEAGVPYAGDGGAGGGISLAGTWWDKKALAIAKEVTLSFDGELQSYAFKTLLNSTIQVRIENLSKKSGSPSMENIEAFSATYREKLDEAELAKSVPDNLCLEVSSPGVERIVRIPDDLDRFKERPMYVKYVIINDPNNPAAESEGVFMLESFDLGTKCCTWGLADVKVNRQKSGKGRPLNKKQREWRLSIPFDSLRFVRLHSDI</sequence>
<dbReference type="SUPFAM" id="SSF75420">
    <property type="entry name" value="YhbC-like, N-terminal domain"/>
    <property type="match status" value="1"/>
</dbReference>
<dbReference type="EMBL" id="CM003374">
    <property type="protein sequence ID" value="KOM41458.1"/>
    <property type="molecule type" value="Genomic_DNA"/>
</dbReference>
<feature type="domain" description="DUF7912" evidence="3">
    <location>
        <begin position="257"/>
        <end position="347"/>
    </location>
</feature>
<evidence type="ECO:0000259" key="3">
    <source>
        <dbReference type="Pfam" id="PF25498"/>
    </source>
</evidence>
<dbReference type="PANTHER" id="PTHR34544">
    <property type="entry name" value="OSJNBA0006B20.18 PROTEIN"/>
    <property type="match status" value="1"/>
</dbReference>
<gene>
    <name evidence="4" type="ORF">LR48_Vigan04g165600</name>
</gene>
<dbReference type="STRING" id="3914.A0A0L9UFG5"/>
<evidence type="ECO:0000259" key="2">
    <source>
        <dbReference type="Pfam" id="PF02576"/>
    </source>
</evidence>